<keyword evidence="2" id="KW-0732">Signal</keyword>
<dbReference type="AlphaFoldDB" id="R7T4J3"/>
<feature type="compositionally biased region" description="Acidic residues" evidence="1">
    <location>
        <begin position="30"/>
        <end position="45"/>
    </location>
</feature>
<dbReference type="EMBL" id="AMQN01015721">
    <property type="status" value="NOT_ANNOTATED_CDS"/>
    <property type="molecule type" value="Genomic_DNA"/>
</dbReference>
<organism evidence="3">
    <name type="scientific">Capitella teleta</name>
    <name type="common">Polychaete worm</name>
    <dbReference type="NCBI Taxonomy" id="283909"/>
    <lineage>
        <taxon>Eukaryota</taxon>
        <taxon>Metazoa</taxon>
        <taxon>Spiralia</taxon>
        <taxon>Lophotrochozoa</taxon>
        <taxon>Annelida</taxon>
        <taxon>Polychaeta</taxon>
        <taxon>Sedentaria</taxon>
        <taxon>Scolecida</taxon>
        <taxon>Capitellidae</taxon>
        <taxon>Capitella</taxon>
    </lineage>
</organism>
<feature type="compositionally biased region" description="Acidic residues" evidence="1">
    <location>
        <begin position="81"/>
        <end position="100"/>
    </location>
</feature>
<evidence type="ECO:0000313" key="3">
    <source>
        <dbReference type="EMBL" id="ELT87726.1"/>
    </source>
</evidence>
<evidence type="ECO:0008006" key="6">
    <source>
        <dbReference type="Google" id="ProtNLM"/>
    </source>
</evidence>
<feature type="signal peptide" evidence="2">
    <location>
        <begin position="1"/>
        <end position="23"/>
    </location>
</feature>
<evidence type="ECO:0000313" key="5">
    <source>
        <dbReference type="Proteomes" id="UP000014760"/>
    </source>
</evidence>
<dbReference type="EnsemblMetazoa" id="CapteT189498">
    <property type="protein sequence ID" value="CapteP189498"/>
    <property type="gene ID" value="CapteG189498"/>
</dbReference>
<name>R7T4J3_CAPTE</name>
<proteinExistence type="predicted"/>
<dbReference type="Proteomes" id="UP000014760">
    <property type="component" value="Unassembled WGS sequence"/>
</dbReference>
<gene>
    <name evidence="3" type="ORF">CAPTEDRAFT_189498</name>
</gene>
<feature type="region of interest" description="Disordered" evidence="1">
    <location>
        <begin position="58"/>
        <end position="100"/>
    </location>
</feature>
<evidence type="ECO:0000256" key="2">
    <source>
        <dbReference type="SAM" id="SignalP"/>
    </source>
</evidence>
<feature type="chain" id="PRO_5008786640" description="Secreted protein" evidence="2">
    <location>
        <begin position="24"/>
        <end position="100"/>
    </location>
</feature>
<dbReference type="EMBL" id="KB312172">
    <property type="protein sequence ID" value="ELT87726.1"/>
    <property type="molecule type" value="Genomic_DNA"/>
</dbReference>
<dbReference type="HOGENOM" id="CLU_2308700_0_0_1"/>
<reference evidence="4" key="3">
    <citation type="submission" date="2015-06" db="UniProtKB">
        <authorList>
            <consortium name="EnsemblMetazoa"/>
        </authorList>
    </citation>
    <scope>IDENTIFICATION</scope>
</reference>
<keyword evidence="5" id="KW-1185">Reference proteome</keyword>
<reference evidence="3 5" key="2">
    <citation type="journal article" date="2013" name="Nature">
        <title>Insights into bilaterian evolution from three spiralian genomes.</title>
        <authorList>
            <person name="Simakov O."/>
            <person name="Marletaz F."/>
            <person name="Cho S.J."/>
            <person name="Edsinger-Gonzales E."/>
            <person name="Havlak P."/>
            <person name="Hellsten U."/>
            <person name="Kuo D.H."/>
            <person name="Larsson T."/>
            <person name="Lv J."/>
            <person name="Arendt D."/>
            <person name="Savage R."/>
            <person name="Osoegawa K."/>
            <person name="de Jong P."/>
            <person name="Grimwood J."/>
            <person name="Chapman J.A."/>
            <person name="Shapiro H."/>
            <person name="Aerts A."/>
            <person name="Otillar R.P."/>
            <person name="Terry A.Y."/>
            <person name="Boore J.L."/>
            <person name="Grigoriev I.V."/>
            <person name="Lindberg D.R."/>
            <person name="Seaver E.C."/>
            <person name="Weisblat D.A."/>
            <person name="Putnam N.H."/>
            <person name="Rokhsar D.S."/>
        </authorList>
    </citation>
    <scope>NUCLEOTIDE SEQUENCE</scope>
    <source>
        <strain evidence="3 5">I ESC-2004</strain>
    </source>
</reference>
<protein>
    <recommendedName>
        <fullName evidence="6">Secreted protein</fullName>
    </recommendedName>
</protein>
<sequence length="100" mass="10860">MSKVALCLLLGFVVLATITCAEAGPVGEGEPNDSSEEEDFVDDQEEGYYCSVACSGEDDDKRSLDFDDEVSEFEDRSVGDSSEEDIPFVDDQEEGGEDDD</sequence>
<feature type="region of interest" description="Disordered" evidence="1">
    <location>
        <begin position="23"/>
        <end position="45"/>
    </location>
</feature>
<evidence type="ECO:0000313" key="4">
    <source>
        <dbReference type="EnsemblMetazoa" id="CapteP189498"/>
    </source>
</evidence>
<evidence type="ECO:0000256" key="1">
    <source>
        <dbReference type="SAM" id="MobiDB-lite"/>
    </source>
</evidence>
<accession>R7T4J3</accession>
<reference evidence="5" key="1">
    <citation type="submission" date="2012-12" db="EMBL/GenBank/DDBJ databases">
        <authorList>
            <person name="Hellsten U."/>
            <person name="Grimwood J."/>
            <person name="Chapman J.A."/>
            <person name="Shapiro H."/>
            <person name="Aerts A."/>
            <person name="Otillar R.P."/>
            <person name="Terry A.Y."/>
            <person name="Boore J.L."/>
            <person name="Simakov O."/>
            <person name="Marletaz F."/>
            <person name="Cho S.-J."/>
            <person name="Edsinger-Gonzales E."/>
            <person name="Havlak P."/>
            <person name="Kuo D.-H."/>
            <person name="Larsson T."/>
            <person name="Lv J."/>
            <person name="Arendt D."/>
            <person name="Savage R."/>
            <person name="Osoegawa K."/>
            <person name="de Jong P."/>
            <person name="Lindberg D.R."/>
            <person name="Seaver E.C."/>
            <person name="Weisblat D.A."/>
            <person name="Putnam N.H."/>
            <person name="Grigoriev I.V."/>
            <person name="Rokhsar D.S."/>
        </authorList>
    </citation>
    <scope>NUCLEOTIDE SEQUENCE</scope>
    <source>
        <strain evidence="5">I ESC-2004</strain>
    </source>
</reference>